<dbReference type="OrthoDB" id="6618793at2759"/>
<dbReference type="RefSeq" id="XP_035658903.1">
    <property type="nucleotide sequence ID" value="XM_035803010.1"/>
</dbReference>
<keyword evidence="6" id="KW-0687">Ribonucleoprotein</keyword>
<dbReference type="PANTHER" id="PTHR33618">
    <property type="entry name" value="39S RIBOSOMAL PROTEIN L53, MITOCHONDRIAL"/>
    <property type="match status" value="1"/>
</dbReference>
<dbReference type="GO" id="GO:0005840">
    <property type="term" value="C:ribosome"/>
    <property type="evidence" value="ECO:0007669"/>
    <property type="project" value="UniProtKB-KW"/>
</dbReference>
<evidence type="ECO:0000256" key="2">
    <source>
        <dbReference type="ARBA" id="ARBA00005557"/>
    </source>
</evidence>
<keyword evidence="9" id="KW-1185">Reference proteome</keyword>
<evidence type="ECO:0000256" key="5">
    <source>
        <dbReference type="ARBA" id="ARBA00023128"/>
    </source>
</evidence>
<reference evidence="10" key="2">
    <citation type="submission" date="2025-08" db="UniProtKB">
        <authorList>
            <consortium name="RefSeq"/>
        </authorList>
    </citation>
    <scope>IDENTIFICATION</scope>
    <source>
        <strain evidence="10">S238N-H82</strain>
        <tissue evidence="10">Testes</tissue>
    </source>
</reference>
<evidence type="ECO:0000256" key="7">
    <source>
        <dbReference type="ARBA" id="ARBA00035180"/>
    </source>
</evidence>
<evidence type="ECO:0000313" key="9">
    <source>
        <dbReference type="Proteomes" id="UP000001554"/>
    </source>
</evidence>
<dbReference type="GO" id="GO:1990904">
    <property type="term" value="C:ribonucleoprotein complex"/>
    <property type="evidence" value="ECO:0007669"/>
    <property type="project" value="UniProtKB-KW"/>
</dbReference>
<gene>
    <name evidence="10" type="primary">LOC118404055</name>
</gene>
<dbReference type="Proteomes" id="UP000001554">
    <property type="component" value="Chromosome 17"/>
</dbReference>
<dbReference type="OMA" id="PVIDITF"/>
<evidence type="ECO:0000256" key="1">
    <source>
        <dbReference type="ARBA" id="ARBA00004173"/>
    </source>
</evidence>
<dbReference type="Pfam" id="PF10780">
    <property type="entry name" value="MRP_L53"/>
    <property type="match status" value="1"/>
</dbReference>
<proteinExistence type="inferred from homology"/>
<dbReference type="PANTHER" id="PTHR33618:SF1">
    <property type="entry name" value="LARGE RIBOSOMAL SUBUNIT PROTEIN ML53"/>
    <property type="match status" value="1"/>
</dbReference>
<keyword evidence="3" id="KW-0809">Transit peptide</keyword>
<evidence type="ECO:0000256" key="4">
    <source>
        <dbReference type="ARBA" id="ARBA00022980"/>
    </source>
</evidence>
<dbReference type="InterPro" id="IPR019716">
    <property type="entry name" value="Ribosomal_mL53"/>
</dbReference>
<name>A0A9J7KH99_BRAFL</name>
<evidence type="ECO:0000256" key="6">
    <source>
        <dbReference type="ARBA" id="ARBA00023274"/>
    </source>
</evidence>
<comment type="similarity">
    <text evidence="2">Belongs to the mitochondrion-specific ribosomal protein mL53 family.</text>
</comment>
<evidence type="ECO:0000256" key="8">
    <source>
        <dbReference type="ARBA" id="ARBA00042721"/>
    </source>
</evidence>
<evidence type="ECO:0000313" key="10">
    <source>
        <dbReference type="RefSeq" id="XP_035658903.1"/>
    </source>
</evidence>
<reference evidence="9" key="1">
    <citation type="journal article" date="2020" name="Nat. Ecol. Evol.">
        <title>Deeply conserved synteny resolves early events in vertebrate evolution.</title>
        <authorList>
            <person name="Simakov O."/>
            <person name="Marletaz F."/>
            <person name="Yue J.X."/>
            <person name="O'Connell B."/>
            <person name="Jenkins J."/>
            <person name="Brandt A."/>
            <person name="Calef R."/>
            <person name="Tung C.H."/>
            <person name="Huang T.K."/>
            <person name="Schmutz J."/>
            <person name="Satoh N."/>
            <person name="Yu J.K."/>
            <person name="Putnam N.H."/>
            <person name="Green R.E."/>
            <person name="Rokhsar D.S."/>
        </authorList>
    </citation>
    <scope>NUCLEOTIDE SEQUENCE [LARGE SCALE GENOMIC DNA]</scope>
    <source>
        <strain evidence="9">S238N-H82</strain>
    </source>
</reference>
<dbReference type="AlphaFoldDB" id="A0A9J7KH99"/>
<keyword evidence="5" id="KW-0496">Mitochondrion</keyword>
<evidence type="ECO:0000256" key="3">
    <source>
        <dbReference type="ARBA" id="ARBA00022946"/>
    </source>
</evidence>
<accession>A0A9J7KH99</accession>
<comment type="subcellular location">
    <subcellularLocation>
        <location evidence="1">Mitochondrion</location>
    </subcellularLocation>
</comment>
<keyword evidence="4" id="KW-0689">Ribosomal protein</keyword>
<dbReference type="GeneID" id="118404055"/>
<dbReference type="KEGG" id="bfo:118404055"/>
<dbReference type="InterPro" id="IPR052473">
    <property type="entry name" value="mtLSU_mL53"/>
</dbReference>
<dbReference type="GO" id="GO:0005739">
    <property type="term" value="C:mitochondrion"/>
    <property type="evidence" value="ECO:0007669"/>
    <property type="project" value="UniProtKB-SubCell"/>
</dbReference>
<protein>
    <recommendedName>
        <fullName evidence="7">Large ribosomal subunit protein mL53</fullName>
    </recommendedName>
    <alternativeName>
        <fullName evidence="8">39S ribosomal protein L53, mitochondrial</fullName>
    </alternativeName>
</protein>
<dbReference type="Gene3D" id="3.40.30.10">
    <property type="entry name" value="Glutaredoxin"/>
    <property type="match status" value="1"/>
</dbReference>
<organism evidence="9 10">
    <name type="scientific">Branchiostoma floridae</name>
    <name type="common">Florida lancelet</name>
    <name type="synonym">Amphioxus</name>
    <dbReference type="NCBI Taxonomy" id="7739"/>
    <lineage>
        <taxon>Eukaryota</taxon>
        <taxon>Metazoa</taxon>
        <taxon>Chordata</taxon>
        <taxon>Cephalochordata</taxon>
        <taxon>Leptocardii</taxon>
        <taxon>Amphioxiformes</taxon>
        <taxon>Branchiostomatidae</taxon>
        <taxon>Branchiostoma</taxon>
    </lineage>
</organism>
<sequence length="150" mass="17816">MFVRIWEGSKRNMATSTERFARIVYKNWPTNVFNPLTRVINKRMWRWTSGVTLKPTAKILVEFDPWLGPEKTISCRNTLRMFANQKARKTNPKCEITTKIKNDRSEPIINIEYTDGERLIFKSAHLHELEIMERYMKKCAEKDPEIKLPL</sequence>